<proteinExistence type="predicted"/>
<dbReference type="EMBL" id="OW240918">
    <property type="protein sequence ID" value="CAH2305562.1"/>
    <property type="molecule type" value="Genomic_DNA"/>
</dbReference>
<feature type="compositionally biased region" description="Polar residues" evidence="1">
    <location>
        <begin position="97"/>
        <end position="109"/>
    </location>
</feature>
<feature type="region of interest" description="Disordered" evidence="1">
    <location>
        <begin position="97"/>
        <end position="161"/>
    </location>
</feature>
<name>A0AAD1WH98_PELCU</name>
<organism evidence="2 3">
    <name type="scientific">Pelobates cultripes</name>
    <name type="common">Western spadefoot toad</name>
    <dbReference type="NCBI Taxonomy" id="61616"/>
    <lineage>
        <taxon>Eukaryota</taxon>
        <taxon>Metazoa</taxon>
        <taxon>Chordata</taxon>
        <taxon>Craniata</taxon>
        <taxon>Vertebrata</taxon>
        <taxon>Euteleostomi</taxon>
        <taxon>Amphibia</taxon>
        <taxon>Batrachia</taxon>
        <taxon>Anura</taxon>
        <taxon>Pelobatoidea</taxon>
        <taxon>Pelobatidae</taxon>
        <taxon>Pelobates</taxon>
    </lineage>
</organism>
<reference evidence="2" key="1">
    <citation type="submission" date="2022-03" db="EMBL/GenBank/DDBJ databases">
        <authorList>
            <person name="Alioto T."/>
            <person name="Alioto T."/>
            <person name="Gomez Garrido J."/>
        </authorList>
    </citation>
    <scope>NUCLEOTIDE SEQUENCE</scope>
</reference>
<evidence type="ECO:0000313" key="3">
    <source>
        <dbReference type="Proteomes" id="UP001295444"/>
    </source>
</evidence>
<evidence type="ECO:0000313" key="2">
    <source>
        <dbReference type="EMBL" id="CAH2305562.1"/>
    </source>
</evidence>
<dbReference type="Proteomes" id="UP001295444">
    <property type="component" value="Chromosome 07"/>
</dbReference>
<dbReference type="AlphaFoldDB" id="A0AAD1WH98"/>
<protein>
    <submittedName>
        <fullName evidence="2">Uncharacterized protein</fullName>
    </submittedName>
</protein>
<gene>
    <name evidence="2" type="ORF">PECUL_23A044099</name>
</gene>
<accession>A0AAD1WH98</accession>
<sequence>MTDEAGEHAETTWKANFNAEFDKICAVLWCQIEVRAEQTQPPITPTSQLQTAAISETNSIEPTSPDTCMDDAVVSASCLSPELGSYLEAPLLRQPYTGETATNRRNPGPTTLGKGSMARRRECPLRPQTEDTWCIDTAGPGTDGNDHHPGQPKKTCNGRTV</sequence>
<evidence type="ECO:0000256" key="1">
    <source>
        <dbReference type="SAM" id="MobiDB-lite"/>
    </source>
</evidence>
<keyword evidence="3" id="KW-1185">Reference proteome</keyword>